<name>A0ABM0MHH7_SACKO</name>
<protein>
    <submittedName>
        <fullName evidence="4">Uncharacterized protein LOC102807489</fullName>
    </submittedName>
</protein>
<feature type="coiled-coil region" evidence="1">
    <location>
        <begin position="429"/>
        <end position="456"/>
    </location>
</feature>
<evidence type="ECO:0000313" key="4">
    <source>
        <dbReference type="RefSeq" id="XP_006819468.1"/>
    </source>
</evidence>
<dbReference type="RefSeq" id="XP_006819468.1">
    <property type="nucleotide sequence ID" value="XM_006819405.1"/>
</dbReference>
<organism evidence="3 4">
    <name type="scientific">Saccoglossus kowalevskii</name>
    <name type="common">Acorn worm</name>
    <dbReference type="NCBI Taxonomy" id="10224"/>
    <lineage>
        <taxon>Eukaryota</taxon>
        <taxon>Metazoa</taxon>
        <taxon>Hemichordata</taxon>
        <taxon>Enteropneusta</taxon>
        <taxon>Harrimaniidae</taxon>
        <taxon>Saccoglossus</taxon>
    </lineage>
</organism>
<keyword evidence="3" id="KW-1185">Reference proteome</keyword>
<evidence type="ECO:0000256" key="2">
    <source>
        <dbReference type="SAM" id="MobiDB-lite"/>
    </source>
</evidence>
<feature type="region of interest" description="Disordered" evidence="2">
    <location>
        <begin position="475"/>
        <end position="512"/>
    </location>
</feature>
<keyword evidence="1" id="KW-0175">Coiled coil</keyword>
<sequence>MASAIQENCVEVQLQNIDNEDGFNLNCNDFVTDKSDFAKSFEGANTPIIFLERWYEFRMYGINESDGSDETSGNMTSVFTVSDDTDDDETVMTGSHGETEESIVFRHTTDSNNEIHTPVTTSTPNKSFQNSFYEDFEKKIEEKKLGVFAVPISSFVEPEKERLVRPLNEKSVKAFEKILTAQPGLVSEYQQLIGNIPKSVVSFSNFTVNSLSKYKIEAIDGNHSFHAQLSTFKKTGNPKLATREARLYYDLSAEEAKTMGIRRNMATNNFCQMDDFVIVQHMRCIIDEVAGPTTKDDDNPVKTEEFYMRTKLMLAADGKTVKMNSFRTHTLLASLSRRNYRMLKNIFEKMNNLKVHRFKGLHGIKTEDQVFQVLSVLNSSQSPNFKEFNDKIRELKHTTTTSDSYTKNKNKAPKQVTWFPFNSCFVHAQGNLEKQLKEEVTRRKHLETELQNEREKNKKMCTSIEQIKLNGKAKLIDSGKDKEKNESGESTTCLKRKVPDMDSHGSSLSTKKTKLVNEGKINEDSCKNITETKEQQQSGTKMPTTNDWVAVWYPDKAWFGRVKSVDGNSIKAEFLEEVLNKLHWPIKSMVETFDQKFILKSCLNIEVLKRNQIKVEEGLIENVKTIYKQFIV</sequence>
<gene>
    <name evidence="4" type="primary">LOC102807489</name>
</gene>
<reference evidence="4" key="1">
    <citation type="submission" date="2025-08" db="UniProtKB">
        <authorList>
            <consortium name="RefSeq"/>
        </authorList>
    </citation>
    <scope>IDENTIFICATION</scope>
    <source>
        <tissue evidence="4">Testes</tissue>
    </source>
</reference>
<evidence type="ECO:0000313" key="3">
    <source>
        <dbReference type="Proteomes" id="UP000694865"/>
    </source>
</evidence>
<feature type="compositionally biased region" description="Basic and acidic residues" evidence="2">
    <location>
        <begin position="475"/>
        <end position="487"/>
    </location>
</feature>
<accession>A0ABM0MHH7</accession>
<dbReference type="GeneID" id="102807489"/>
<proteinExistence type="predicted"/>
<dbReference type="Proteomes" id="UP000694865">
    <property type="component" value="Unplaced"/>
</dbReference>
<evidence type="ECO:0000256" key="1">
    <source>
        <dbReference type="SAM" id="Coils"/>
    </source>
</evidence>